<evidence type="ECO:0000313" key="2">
    <source>
        <dbReference type="Proteomes" id="UP001056120"/>
    </source>
</evidence>
<sequence length="223" mass="26100">MSGISPPYVESFGDLHIIVDFMDIVFQIFGVENISQQEIKKAYQKLVLWLHPNKNPDYEVECKRLVKQLQKVVSILGDEEKHTLMIRPAILMMLDFSDSWCELCEGSHYVEECYLSIWRPMDHEINLHRTPFEETLPSLPPSVDMDYVFHEPDPWKPDTLFRNLEEIINQIIKLYATEPYEDLSEVLDQPSCDEDDQASQEQNVEMVTMIHMDNTGKNSHKSH</sequence>
<reference evidence="2" key="1">
    <citation type="journal article" date="2022" name="Mol. Ecol. Resour.">
        <title>The genomes of chicory, endive, great burdock and yacon provide insights into Asteraceae palaeo-polyploidization history and plant inulin production.</title>
        <authorList>
            <person name="Fan W."/>
            <person name="Wang S."/>
            <person name="Wang H."/>
            <person name="Wang A."/>
            <person name="Jiang F."/>
            <person name="Liu H."/>
            <person name="Zhao H."/>
            <person name="Xu D."/>
            <person name="Zhang Y."/>
        </authorList>
    </citation>
    <scope>NUCLEOTIDE SEQUENCE [LARGE SCALE GENOMIC DNA]</scope>
    <source>
        <strain evidence="2">cv. Yunnan</strain>
    </source>
</reference>
<gene>
    <name evidence="1" type="ORF">L1987_37719</name>
</gene>
<comment type="caution">
    <text evidence="1">The sequence shown here is derived from an EMBL/GenBank/DDBJ whole genome shotgun (WGS) entry which is preliminary data.</text>
</comment>
<protein>
    <submittedName>
        <fullName evidence="1">Uncharacterized protein</fullName>
    </submittedName>
</protein>
<accession>A0ACB9HH67</accession>
<evidence type="ECO:0000313" key="1">
    <source>
        <dbReference type="EMBL" id="KAI3795075.1"/>
    </source>
</evidence>
<proteinExistence type="predicted"/>
<dbReference type="EMBL" id="CM042029">
    <property type="protein sequence ID" value="KAI3795075.1"/>
    <property type="molecule type" value="Genomic_DNA"/>
</dbReference>
<organism evidence="1 2">
    <name type="scientific">Smallanthus sonchifolius</name>
    <dbReference type="NCBI Taxonomy" id="185202"/>
    <lineage>
        <taxon>Eukaryota</taxon>
        <taxon>Viridiplantae</taxon>
        <taxon>Streptophyta</taxon>
        <taxon>Embryophyta</taxon>
        <taxon>Tracheophyta</taxon>
        <taxon>Spermatophyta</taxon>
        <taxon>Magnoliopsida</taxon>
        <taxon>eudicotyledons</taxon>
        <taxon>Gunneridae</taxon>
        <taxon>Pentapetalae</taxon>
        <taxon>asterids</taxon>
        <taxon>campanulids</taxon>
        <taxon>Asterales</taxon>
        <taxon>Asteraceae</taxon>
        <taxon>Asteroideae</taxon>
        <taxon>Heliantheae alliance</taxon>
        <taxon>Millerieae</taxon>
        <taxon>Smallanthus</taxon>
    </lineage>
</organism>
<dbReference type="Proteomes" id="UP001056120">
    <property type="component" value="Linkage Group LG12"/>
</dbReference>
<name>A0ACB9HH67_9ASTR</name>
<reference evidence="1 2" key="2">
    <citation type="journal article" date="2022" name="Mol. Ecol. Resour.">
        <title>The genomes of chicory, endive, great burdock and yacon provide insights into Asteraceae paleo-polyploidization history and plant inulin production.</title>
        <authorList>
            <person name="Fan W."/>
            <person name="Wang S."/>
            <person name="Wang H."/>
            <person name="Wang A."/>
            <person name="Jiang F."/>
            <person name="Liu H."/>
            <person name="Zhao H."/>
            <person name="Xu D."/>
            <person name="Zhang Y."/>
        </authorList>
    </citation>
    <scope>NUCLEOTIDE SEQUENCE [LARGE SCALE GENOMIC DNA]</scope>
    <source>
        <strain evidence="2">cv. Yunnan</strain>
        <tissue evidence="1">Leaves</tissue>
    </source>
</reference>
<keyword evidence="2" id="KW-1185">Reference proteome</keyword>